<evidence type="ECO:0000256" key="11">
    <source>
        <dbReference type="SAM" id="MobiDB-lite"/>
    </source>
</evidence>
<accession>A0AA39WH35</accession>
<keyword evidence="4 10" id="KW-0812">Transmembrane</keyword>
<comment type="similarity">
    <text evidence="3 10">Belongs to the RFT1 family.</text>
</comment>
<keyword evidence="6 10" id="KW-1133">Transmembrane helix</keyword>
<comment type="function">
    <text evidence="9 10">Intramembrane glycolipid transporter that operates in the biosynthetic pathway of dolichol-linked oligosaccharides, the glycan precursors employed in protein asparagine (N)-glycosylation. The sequential addition of sugars to dolichol pyrophosphate produces dolichol-linked oligosaccharides containing fourteen sugars, including two GlcNAcs, nine mannoses and three glucoses. Once assembled, the oligosaccharide is transferred from the lipid to nascent proteins by oligosaccharyltransferases. The assembly of dolichol-linked oligosaccharides begins on the cytosolic side of the endoplasmic reticulum membrane and finishes in its lumen. RFT1 could mediate the translocation of the cytosolically oriented intermediate DolPP-GlcNAc2Man5, produced by ALG11, into the ER lumen where dolichol-linked oligosaccharides assembly continues. However, the intramembrane lipid transporter activity could not be confirmed in vitro.</text>
</comment>
<evidence type="ECO:0000256" key="6">
    <source>
        <dbReference type="ARBA" id="ARBA00022989"/>
    </source>
</evidence>
<feature type="transmembrane region" description="Helical" evidence="10">
    <location>
        <begin position="103"/>
        <end position="125"/>
    </location>
</feature>
<dbReference type="GO" id="GO:0005789">
    <property type="term" value="C:endoplasmic reticulum membrane"/>
    <property type="evidence" value="ECO:0007669"/>
    <property type="project" value="UniProtKB-SubCell"/>
</dbReference>
<evidence type="ECO:0000256" key="8">
    <source>
        <dbReference type="ARBA" id="ARBA00044793"/>
    </source>
</evidence>
<feature type="transmembrane region" description="Helical" evidence="10">
    <location>
        <begin position="493"/>
        <end position="514"/>
    </location>
</feature>
<gene>
    <name evidence="12" type="ORF">B0T17DRAFT_593003</name>
</gene>
<proteinExistence type="inferred from homology"/>
<dbReference type="Pfam" id="PF04506">
    <property type="entry name" value="Rft-1"/>
    <property type="match status" value="1"/>
</dbReference>
<feature type="transmembrane region" description="Helical" evidence="10">
    <location>
        <begin position="176"/>
        <end position="196"/>
    </location>
</feature>
<evidence type="ECO:0000256" key="4">
    <source>
        <dbReference type="ARBA" id="ARBA00022692"/>
    </source>
</evidence>
<evidence type="ECO:0000256" key="3">
    <source>
        <dbReference type="ARBA" id="ARBA00010288"/>
    </source>
</evidence>
<comment type="pathway">
    <text evidence="2">Protein modification; protein glycosylation.</text>
</comment>
<reference evidence="12" key="1">
    <citation type="submission" date="2023-06" db="EMBL/GenBank/DDBJ databases">
        <title>Genome-scale phylogeny and comparative genomics of the fungal order Sordariales.</title>
        <authorList>
            <consortium name="Lawrence Berkeley National Laboratory"/>
            <person name="Hensen N."/>
            <person name="Bonometti L."/>
            <person name="Westerberg I."/>
            <person name="Brannstrom I.O."/>
            <person name="Guillou S."/>
            <person name="Cros-Aarteil S."/>
            <person name="Calhoun S."/>
            <person name="Haridas S."/>
            <person name="Kuo A."/>
            <person name="Mondo S."/>
            <person name="Pangilinan J."/>
            <person name="Riley R."/>
            <person name="LaButti K."/>
            <person name="Andreopoulos B."/>
            <person name="Lipzen A."/>
            <person name="Chen C."/>
            <person name="Yanf M."/>
            <person name="Daum C."/>
            <person name="Ng V."/>
            <person name="Clum A."/>
            <person name="Steindorff A."/>
            <person name="Ohm R."/>
            <person name="Martin F."/>
            <person name="Silar P."/>
            <person name="Natvig D."/>
            <person name="Lalanne C."/>
            <person name="Gautier V."/>
            <person name="Ament-velasquez S.L."/>
            <person name="Kruys A."/>
            <person name="Hutchinson M.I."/>
            <person name="Powell A.J."/>
            <person name="Barry K."/>
            <person name="Miller A.N."/>
            <person name="Grigoriev I.V."/>
            <person name="Debuchy R."/>
            <person name="Gladieux P."/>
            <person name="Thoren M.H."/>
            <person name="Johannesson H."/>
        </authorList>
    </citation>
    <scope>NUCLEOTIDE SEQUENCE</scope>
    <source>
        <strain evidence="12">SMH3391-2</strain>
    </source>
</reference>
<evidence type="ECO:0000313" key="12">
    <source>
        <dbReference type="EMBL" id="KAK0615267.1"/>
    </source>
</evidence>
<name>A0AA39WH35_9PEZI</name>
<feature type="transmembrane region" description="Helical" evidence="10">
    <location>
        <begin position="145"/>
        <end position="164"/>
    </location>
</feature>
<feature type="transmembrane region" description="Helical" evidence="10">
    <location>
        <begin position="360"/>
        <end position="380"/>
    </location>
</feature>
<keyword evidence="5 10" id="KW-0256">Endoplasmic reticulum</keyword>
<feature type="region of interest" description="Disordered" evidence="11">
    <location>
        <begin position="1"/>
        <end position="21"/>
    </location>
</feature>
<dbReference type="AlphaFoldDB" id="A0AA39WH35"/>
<evidence type="ECO:0000256" key="10">
    <source>
        <dbReference type="RuleBase" id="RU365067"/>
    </source>
</evidence>
<evidence type="ECO:0000256" key="1">
    <source>
        <dbReference type="ARBA" id="ARBA00004477"/>
    </source>
</evidence>
<dbReference type="GO" id="GO:0006488">
    <property type="term" value="P:dolichol-linked oligosaccharide biosynthetic process"/>
    <property type="evidence" value="ECO:0007669"/>
    <property type="project" value="InterPro"/>
</dbReference>
<dbReference type="PANTHER" id="PTHR13117:SF5">
    <property type="entry name" value="PROTEIN RFT1 HOMOLOG"/>
    <property type="match status" value="1"/>
</dbReference>
<protein>
    <recommendedName>
        <fullName evidence="8 10">Man(5)GlcNAc(2)-PP-dolichol translocation protein RFT1</fullName>
    </recommendedName>
</protein>
<evidence type="ECO:0000256" key="9">
    <source>
        <dbReference type="ARBA" id="ARBA00045912"/>
    </source>
</evidence>
<keyword evidence="7 10" id="KW-0472">Membrane</keyword>
<feature type="compositionally biased region" description="Low complexity" evidence="11">
    <location>
        <begin position="12"/>
        <end position="21"/>
    </location>
</feature>
<dbReference type="PANTHER" id="PTHR13117">
    <property type="entry name" value="ENDOPLASMIC RETICULUM MULTISPAN TRANSMEMBRANE PROTEIN-RELATED"/>
    <property type="match status" value="1"/>
</dbReference>
<dbReference type="GO" id="GO:0034203">
    <property type="term" value="P:glycolipid translocation"/>
    <property type="evidence" value="ECO:0007669"/>
    <property type="project" value="TreeGrafter"/>
</dbReference>
<feature type="transmembrane region" description="Helical" evidence="10">
    <location>
        <begin position="208"/>
        <end position="232"/>
    </location>
</feature>
<keyword evidence="10" id="KW-0813">Transport</keyword>
<dbReference type="Proteomes" id="UP001174934">
    <property type="component" value="Unassembled WGS sequence"/>
</dbReference>
<evidence type="ECO:0000256" key="5">
    <source>
        <dbReference type="ARBA" id="ARBA00022824"/>
    </source>
</evidence>
<comment type="subcellular location">
    <subcellularLocation>
        <location evidence="1 10">Endoplasmic reticulum membrane</location>
        <topology evidence="1 10">Multi-pass membrane protein</topology>
    </subcellularLocation>
</comment>
<evidence type="ECO:0000313" key="13">
    <source>
        <dbReference type="Proteomes" id="UP001174934"/>
    </source>
</evidence>
<evidence type="ECO:0000256" key="2">
    <source>
        <dbReference type="ARBA" id="ARBA00004922"/>
    </source>
</evidence>
<keyword evidence="13" id="KW-1185">Reference proteome</keyword>
<comment type="caution">
    <text evidence="12">The sequence shown here is derived from an EMBL/GenBank/DDBJ whole genome shotgun (WGS) entry which is preliminary data.</text>
</comment>
<feature type="transmembrane region" description="Helical" evidence="10">
    <location>
        <begin position="400"/>
        <end position="420"/>
    </location>
</feature>
<organism evidence="12 13">
    <name type="scientific">Bombardia bombarda</name>
    <dbReference type="NCBI Taxonomy" id="252184"/>
    <lineage>
        <taxon>Eukaryota</taxon>
        <taxon>Fungi</taxon>
        <taxon>Dikarya</taxon>
        <taxon>Ascomycota</taxon>
        <taxon>Pezizomycotina</taxon>
        <taxon>Sordariomycetes</taxon>
        <taxon>Sordariomycetidae</taxon>
        <taxon>Sordariales</taxon>
        <taxon>Lasiosphaeriaceae</taxon>
        <taxon>Bombardia</taxon>
    </lineage>
</organism>
<dbReference type="EMBL" id="JAULSR010000007">
    <property type="protein sequence ID" value="KAK0615267.1"/>
    <property type="molecule type" value="Genomic_DNA"/>
</dbReference>
<feature type="transmembrane region" description="Helical" evidence="10">
    <location>
        <begin position="526"/>
        <end position="546"/>
    </location>
</feature>
<feature type="transmembrane region" description="Helical" evidence="10">
    <location>
        <begin position="432"/>
        <end position="451"/>
    </location>
</feature>
<sequence length="567" mass="60485">MTVRKGGGRASGAGSDDVSSTGAVQGASLLVLNQIVARAVTFVANQVLLRFMTAQLLGVSTQLEVYYLSVIFFARESLRVAIQRQDSSSTTRNGSTTGSPTQAVVNLGYLSILLGLPLASIFGWMYLHSLSAATLASAPYLVPSLYLYALAAVVELLSEPAFVVMQARLQTKTRAAAEFIATFLRCAVTLGTAALWSGSSGRLGVLPFALGQLSYGLGLLAVYAWYGAGLATREGFSLLPRRIATSTTTTTTSKKDEKSVPKKDESSSFALSYFYRPTLQLASSMMAQNVVKHLLTQGDTFLVTALSDPTAQGVYALANNYGGLVARVILQPIEESSRNHFSKMLARPHRPKIPNPLLKSYLLLSLLITSLGPAAAPHLLSLAAGPRWAASPAGACLAAYMYYIPLLAVNGISEAFVVSVASEADLHRQSAWMTAFSLVFASAGFVFLRVLDMGAVGLVIANGINMGCRIVWCWVFIRGWFKDRGMRFGIQEVMPGPLGVAAGVVASGAVGRLVGRSTGEMGVRGAFVELVKVAGVAVPLVLVLAFSEREFLYSQYQSYIGRRQKSL</sequence>
<evidence type="ECO:0000256" key="7">
    <source>
        <dbReference type="ARBA" id="ARBA00023136"/>
    </source>
</evidence>
<dbReference type="InterPro" id="IPR007594">
    <property type="entry name" value="RFT1"/>
</dbReference>
<feature type="transmembrane region" description="Helical" evidence="10">
    <location>
        <begin position="457"/>
        <end position="481"/>
    </location>
</feature>